<keyword evidence="2" id="KW-1185">Reference proteome</keyword>
<comment type="caution">
    <text evidence="1">The sequence shown here is derived from an EMBL/GenBank/DDBJ whole genome shotgun (WGS) entry which is preliminary data.</text>
</comment>
<accession>A0ACC2XJ09</accession>
<protein>
    <submittedName>
        <fullName evidence="1">Uncharacterized protein</fullName>
    </submittedName>
</protein>
<proteinExistence type="predicted"/>
<dbReference type="EMBL" id="JASBWV010000013">
    <property type="protein sequence ID" value="KAJ9123026.1"/>
    <property type="molecule type" value="Genomic_DNA"/>
</dbReference>
<sequence length="66" mass="7347">MARKTNAMHLLGCPYTHPHKLPTIFLESTWHISQLPQAAKKPLKGRLAWANGDTTGYGFHADFTDG</sequence>
<organism evidence="1 2">
    <name type="scientific">Naganishia onofrii</name>
    <dbReference type="NCBI Taxonomy" id="1851511"/>
    <lineage>
        <taxon>Eukaryota</taxon>
        <taxon>Fungi</taxon>
        <taxon>Dikarya</taxon>
        <taxon>Basidiomycota</taxon>
        <taxon>Agaricomycotina</taxon>
        <taxon>Tremellomycetes</taxon>
        <taxon>Filobasidiales</taxon>
        <taxon>Filobasidiaceae</taxon>
        <taxon>Naganishia</taxon>
    </lineage>
</organism>
<reference evidence="1" key="1">
    <citation type="submission" date="2023-04" db="EMBL/GenBank/DDBJ databases">
        <title>Draft Genome sequencing of Naganishia species isolated from polar environments using Oxford Nanopore Technology.</title>
        <authorList>
            <person name="Leo P."/>
            <person name="Venkateswaran K."/>
        </authorList>
    </citation>
    <scope>NUCLEOTIDE SEQUENCE</scope>
    <source>
        <strain evidence="1">DBVPG 5303</strain>
    </source>
</reference>
<evidence type="ECO:0000313" key="2">
    <source>
        <dbReference type="Proteomes" id="UP001234202"/>
    </source>
</evidence>
<evidence type="ECO:0000313" key="1">
    <source>
        <dbReference type="EMBL" id="KAJ9123026.1"/>
    </source>
</evidence>
<name>A0ACC2XJ09_9TREE</name>
<gene>
    <name evidence="1" type="ORF">QFC24_004065</name>
</gene>
<dbReference type="Proteomes" id="UP001234202">
    <property type="component" value="Unassembled WGS sequence"/>
</dbReference>